<gene>
    <name evidence="2" type="ORF">LTR24_006975</name>
</gene>
<dbReference type="Proteomes" id="UP001345013">
    <property type="component" value="Unassembled WGS sequence"/>
</dbReference>
<keyword evidence="3" id="KW-1185">Reference proteome</keyword>
<protein>
    <submittedName>
        <fullName evidence="2">Uncharacterized protein</fullName>
    </submittedName>
</protein>
<evidence type="ECO:0000256" key="1">
    <source>
        <dbReference type="SAM" id="MobiDB-lite"/>
    </source>
</evidence>
<comment type="caution">
    <text evidence="2">The sequence shown here is derived from an EMBL/GenBank/DDBJ whole genome shotgun (WGS) entry which is preliminary data.</text>
</comment>
<sequence length="226" mass="24430">MASEKTNFGTPGLDHDIKDSGAKGGELISSAAEPDSALEADMAYKPKSGRIADPLITIVAAPSEEASLSGGQQIELEASNAIKYRTCSWQKIKIMNRLRADRHGLSRVLLPYARLPLQKPYRGPDPDTVFIDLLPLCAVGSLGFDREVDGLLQSLVCSNAPMNRLEDLVDLPRLVLIEAEGLNITVEAMLTRSERKYGTSGVGVRDDVAPDDAKIVLTNLARFNAL</sequence>
<dbReference type="EMBL" id="JAVRRG010000098">
    <property type="protein sequence ID" value="KAK5086190.1"/>
    <property type="molecule type" value="Genomic_DNA"/>
</dbReference>
<feature type="region of interest" description="Disordered" evidence="1">
    <location>
        <begin position="1"/>
        <end position="34"/>
    </location>
</feature>
<reference evidence="2 3" key="1">
    <citation type="submission" date="2023-08" db="EMBL/GenBank/DDBJ databases">
        <title>Black Yeasts Isolated from many extreme environments.</title>
        <authorList>
            <person name="Coleine C."/>
            <person name="Stajich J.E."/>
            <person name="Selbmann L."/>
        </authorList>
    </citation>
    <scope>NUCLEOTIDE SEQUENCE [LARGE SCALE GENOMIC DNA]</scope>
    <source>
        <strain evidence="2 3">CCFEE 5885</strain>
    </source>
</reference>
<evidence type="ECO:0000313" key="2">
    <source>
        <dbReference type="EMBL" id="KAK5086190.1"/>
    </source>
</evidence>
<proteinExistence type="predicted"/>
<organism evidence="2 3">
    <name type="scientific">Lithohypha guttulata</name>
    <dbReference type="NCBI Taxonomy" id="1690604"/>
    <lineage>
        <taxon>Eukaryota</taxon>
        <taxon>Fungi</taxon>
        <taxon>Dikarya</taxon>
        <taxon>Ascomycota</taxon>
        <taxon>Pezizomycotina</taxon>
        <taxon>Eurotiomycetes</taxon>
        <taxon>Chaetothyriomycetidae</taxon>
        <taxon>Chaetothyriales</taxon>
        <taxon>Trichomeriaceae</taxon>
        <taxon>Lithohypha</taxon>
    </lineage>
</organism>
<name>A0ABR0K4A2_9EURO</name>
<evidence type="ECO:0000313" key="3">
    <source>
        <dbReference type="Proteomes" id="UP001345013"/>
    </source>
</evidence>
<accession>A0ABR0K4A2</accession>